<proteinExistence type="predicted"/>
<dbReference type="SUPFAM" id="SSF50630">
    <property type="entry name" value="Acid proteases"/>
    <property type="match status" value="1"/>
</dbReference>
<evidence type="ECO:0000256" key="2">
    <source>
        <dbReference type="SAM" id="SignalP"/>
    </source>
</evidence>
<feature type="signal peptide" evidence="2">
    <location>
        <begin position="1"/>
        <end position="18"/>
    </location>
</feature>
<accession>A0A2T5JCS1</accession>
<keyword evidence="4" id="KW-0645">Protease</keyword>
<organism evidence="4 5">
    <name type="scientific">Mucilaginibacter yixingensis</name>
    <dbReference type="NCBI Taxonomy" id="1295612"/>
    <lineage>
        <taxon>Bacteria</taxon>
        <taxon>Pseudomonadati</taxon>
        <taxon>Bacteroidota</taxon>
        <taxon>Sphingobacteriia</taxon>
        <taxon>Sphingobacteriales</taxon>
        <taxon>Sphingobacteriaceae</taxon>
        <taxon>Mucilaginibacter</taxon>
    </lineage>
</organism>
<gene>
    <name evidence="4" type="ORF">C8P68_102393</name>
</gene>
<dbReference type="Pfam" id="PF13650">
    <property type="entry name" value="Asp_protease_2"/>
    <property type="match status" value="1"/>
</dbReference>
<evidence type="ECO:0000313" key="4">
    <source>
        <dbReference type="EMBL" id="PTQ99568.1"/>
    </source>
</evidence>
<reference evidence="4 5" key="1">
    <citation type="submission" date="2018-04" db="EMBL/GenBank/DDBJ databases">
        <title>Genomic Encyclopedia of Archaeal and Bacterial Type Strains, Phase II (KMG-II): from individual species to whole genera.</title>
        <authorList>
            <person name="Goeker M."/>
        </authorList>
    </citation>
    <scope>NUCLEOTIDE SEQUENCE [LARGE SCALE GENOMIC DNA]</scope>
    <source>
        <strain evidence="4 5">DSM 26809</strain>
    </source>
</reference>
<protein>
    <submittedName>
        <fullName evidence="4">Aspartyl protease</fullName>
    </submittedName>
</protein>
<keyword evidence="5" id="KW-1185">Reference proteome</keyword>
<comment type="caution">
    <text evidence="4">The sequence shown here is derived from an EMBL/GenBank/DDBJ whole genome shotgun (WGS) entry which is preliminary data.</text>
</comment>
<dbReference type="SUPFAM" id="SSF50156">
    <property type="entry name" value="PDZ domain-like"/>
    <property type="match status" value="1"/>
</dbReference>
<dbReference type="Pfam" id="PF17820">
    <property type="entry name" value="PDZ_6"/>
    <property type="match status" value="1"/>
</dbReference>
<dbReference type="InterPro" id="IPR001478">
    <property type="entry name" value="PDZ"/>
</dbReference>
<dbReference type="InterPro" id="IPR021109">
    <property type="entry name" value="Peptidase_aspartic_dom_sf"/>
</dbReference>
<dbReference type="InterPro" id="IPR041489">
    <property type="entry name" value="PDZ_6"/>
</dbReference>
<evidence type="ECO:0000259" key="3">
    <source>
        <dbReference type="PROSITE" id="PS50175"/>
    </source>
</evidence>
<dbReference type="PROSITE" id="PS50175">
    <property type="entry name" value="ASP_PROT_RETROV"/>
    <property type="match status" value="1"/>
</dbReference>
<dbReference type="GO" id="GO:0006508">
    <property type="term" value="P:proteolysis"/>
    <property type="evidence" value="ECO:0007669"/>
    <property type="project" value="UniProtKB-KW"/>
</dbReference>
<evidence type="ECO:0000313" key="5">
    <source>
        <dbReference type="Proteomes" id="UP000244168"/>
    </source>
</evidence>
<sequence>MAWAMLLMLVVLPRFSHAQFFDIDSNQRRVNIPFRIVRNMVIVQLNINHKGPFNFVLDTGVGVMVITDTTLIDSLGNIPRRNIKLFGLGGEECEAYVTPNLHITMPYLSSHNVAAAVLKKDHFDLSGYAGMPIHGLLGYDFFNSLAVKLNFTDSVMTVTHPEDAGKLMRNGVKVPITIENKEPYAVTTIKLPDGKQISAKMVVDIGAGHPISLESMLQQNGLPQNFIVANLGVGLTGPVSGFVSRVPEFDIGNKKLKDVLTSFPDMNYLRKQMHIVPRDGNIGLGILKRFTVVFDYTNNAMYLKATSRLKDPFEHDMSGMEYYFDGDNYDRLIVGRVEPGSASDEVGLQKNDEITAINFKPVDKMSIEDIDNLFRSKDGRSLLLYVSRGKEILRIILTLKRRV</sequence>
<feature type="chain" id="PRO_5015394795" evidence="2">
    <location>
        <begin position="19"/>
        <end position="403"/>
    </location>
</feature>
<dbReference type="Proteomes" id="UP000244168">
    <property type="component" value="Unassembled WGS sequence"/>
</dbReference>
<dbReference type="GO" id="GO:0004190">
    <property type="term" value="F:aspartic-type endopeptidase activity"/>
    <property type="evidence" value="ECO:0007669"/>
    <property type="project" value="InterPro"/>
</dbReference>
<dbReference type="RefSeq" id="WP_107827492.1">
    <property type="nucleotide sequence ID" value="NZ_CP160205.1"/>
</dbReference>
<dbReference type="Gene3D" id="2.30.42.10">
    <property type="match status" value="1"/>
</dbReference>
<keyword evidence="2" id="KW-0732">Signal</keyword>
<feature type="domain" description="Peptidase A2" evidence="3">
    <location>
        <begin position="53"/>
        <end position="90"/>
    </location>
</feature>
<dbReference type="AlphaFoldDB" id="A0A2T5JCS1"/>
<dbReference type="EMBL" id="QAOQ01000002">
    <property type="protein sequence ID" value="PTQ99568.1"/>
    <property type="molecule type" value="Genomic_DNA"/>
</dbReference>
<dbReference type="SMART" id="SM00228">
    <property type="entry name" value="PDZ"/>
    <property type="match status" value="1"/>
</dbReference>
<dbReference type="OrthoDB" id="3521766at2"/>
<dbReference type="InterPro" id="IPR036034">
    <property type="entry name" value="PDZ_sf"/>
</dbReference>
<name>A0A2T5JCS1_9SPHI</name>
<keyword evidence="1" id="KW-0378">Hydrolase</keyword>
<evidence type="ECO:0000256" key="1">
    <source>
        <dbReference type="ARBA" id="ARBA00022801"/>
    </source>
</evidence>
<dbReference type="InterPro" id="IPR001995">
    <property type="entry name" value="Peptidase_A2_cat"/>
</dbReference>
<dbReference type="Gene3D" id="2.40.70.10">
    <property type="entry name" value="Acid Proteases"/>
    <property type="match status" value="2"/>
</dbReference>